<organism evidence="5 6">
    <name type="scientific">Chlamydomonas eustigma</name>
    <dbReference type="NCBI Taxonomy" id="1157962"/>
    <lineage>
        <taxon>Eukaryota</taxon>
        <taxon>Viridiplantae</taxon>
        <taxon>Chlorophyta</taxon>
        <taxon>core chlorophytes</taxon>
        <taxon>Chlorophyceae</taxon>
        <taxon>CS clade</taxon>
        <taxon>Chlamydomonadales</taxon>
        <taxon>Chlamydomonadaceae</taxon>
        <taxon>Chlamydomonas</taxon>
    </lineage>
</organism>
<proteinExistence type="inferred from homology"/>
<comment type="caution">
    <text evidence="5">The sequence shown here is derived from an EMBL/GenBank/DDBJ whole genome shotgun (WGS) entry which is preliminary data.</text>
</comment>
<evidence type="ECO:0000256" key="3">
    <source>
        <dbReference type="ARBA" id="ARBA00022677"/>
    </source>
</evidence>
<gene>
    <name evidence="5" type="ORF">CEUSTIGMA_g7569.t1</name>
</gene>
<keyword evidence="6" id="KW-1185">Reference proteome</keyword>
<dbReference type="OrthoDB" id="448051at2759"/>
<dbReference type="GO" id="GO:0016298">
    <property type="term" value="F:lipase activity"/>
    <property type="evidence" value="ECO:0007669"/>
    <property type="project" value="InterPro"/>
</dbReference>
<protein>
    <recommendedName>
        <fullName evidence="7">AB hydrolase-1 domain-containing protein</fullName>
    </recommendedName>
</protein>
<dbReference type="Pfam" id="PF10230">
    <property type="entry name" value="LIDHydrolase"/>
    <property type="match status" value="1"/>
</dbReference>
<accession>A0A250XAL3</accession>
<evidence type="ECO:0000313" key="6">
    <source>
        <dbReference type="Proteomes" id="UP000232323"/>
    </source>
</evidence>
<evidence type="ECO:0000256" key="2">
    <source>
        <dbReference type="ARBA" id="ARBA00008300"/>
    </source>
</evidence>
<evidence type="ECO:0000256" key="4">
    <source>
        <dbReference type="ARBA" id="ARBA00022801"/>
    </source>
</evidence>
<reference evidence="5 6" key="1">
    <citation type="submission" date="2017-08" db="EMBL/GenBank/DDBJ databases">
        <title>Acidophilic green algal genome provides insights into adaptation to an acidic environment.</title>
        <authorList>
            <person name="Hirooka S."/>
            <person name="Hirose Y."/>
            <person name="Kanesaki Y."/>
            <person name="Higuchi S."/>
            <person name="Fujiwara T."/>
            <person name="Onuma R."/>
            <person name="Era A."/>
            <person name="Ohbayashi R."/>
            <person name="Uzuka A."/>
            <person name="Nozaki H."/>
            <person name="Yoshikawa H."/>
            <person name="Miyagishima S.Y."/>
        </authorList>
    </citation>
    <scope>NUCLEOTIDE SEQUENCE [LARGE SCALE GENOMIC DNA]</scope>
    <source>
        <strain evidence="5 6">NIES-2499</strain>
    </source>
</reference>
<dbReference type="EMBL" id="BEGY01000049">
    <property type="protein sequence ID" value="GAX80131.1"/>
    <property type="molecule type" value="Genomic_DNA"/>
</dbReference>
<dbReference type="GO" id="GO:0005811">
    <property type="term" value="C:lipid droplet"/>
    <property type="evidence" value="ECO:0007669"/>
    <property type="project" value="UniProtKB-SubCell"/>
</dbReference>
<evidence type="ECO:0000313" key="5">
    <source>
        <dbReference type="EMBL" id="GAX80131.1"/>
    </source>
</evidence>
<dbReference type="Gene3D" id="3.40.50.1820">
    <property type="entry name" value="alpha/beta hydrolase"/>
    <property type="match status" value="1"/>
</dbReference>
<sequence>MAGFWRKVLQVSGVATEVLGLHAVDSCPRLQVLILPGNPGSAQYYVPQMELLHQSLLGQADIMSITHAGHDSLIHHHEKSDKSLWSLSDQIQHTANFLRQYMLLPGRPPLAIAAHSIGAYIAVHAVHEVERDDGYLMGFHRPPGPPIVKVISMFPFFWLDKSQMRIRLLSFAAAHYEVMGLIAQVLSLLPQWVRLAIIRYFAKGNMDPEAADTTQRLLSRSSVRNYFYMAHTEFRDLDRPPPLELLRSLGRRHCVLGCPEDIWMTSDQYQDLVRQIPGLQTSWMKDVRHAYCTSQSQCMKVTETLVEILAQEPTIMTYLPRKEEVDSKQILSSETHALLKHGSAL</sequence>
<name>A0A250XAL3_9CHLO</name>
<dbReference type="Proteomes" id="UP000232323">
    <property type="component" value="Unassembled WGS sequence"/>
</dbReference>
<keyword evidence="4" id="KW-0378">Hydrolase</keyword>
<dbReference type="InterPro" id="IPR019363">
    <property type="entry name" value="LDAH"/>
</dbReference>
<comment type="subcellular location">
    <subcellularLocation>
        <location evidence="1">Lipid droplet</location>
    </subcellularLocation>
</comment>
<keyword evidence="3" id="KW-0551">Lipid droplet</keyword>
<dbReference type="GO" id="GO:0019915">
    <property type="term" value="P:lipid storage"/>
    <property type="evidence" value="ECO:0007669"/>
    <property type="project" value="InterPro"/>
</dbReference>
<dbReference type="AlphaFoldDB" id="A0A250XAL3"/>
<dbReference type="PANTHER" id="PTHR13390">
    <property type="entry name" value="LIPASE"/>
    <property type="match status" value="1"/>
</dbReference>
<comment type="similarity">
    <text evidence="2">Belongs to the AB hydrolase superfamily. LDAH family.</text>
</comment>
<evidence type="ECO:0008006" key="7">
    <source>
        <dbReference type="Google" id="ProtNLM"/>
    </source>
</evidence>
<evidence type="ECO:0000256" key="1">
    <source>
        <dbReference type="ARBA" id="ARBA00004502"/>
    </source>
</evidence>
<dbReference type="InterPro" id="IPR029058">
    <property type="entry name" value="AB_hydrolase_fold"/>
</dbReference>
<dbReference type="SUPFAM" id="SSF53474">
    <property type="entry name" value="alpha/beta-Hydrolases"/>
    <property type="match status" value="1"/>
</dbReference>
<dbReference type="PANTHER" id="PTHR13390:SF0">
    <property type="entry name" value="LIPID DROPLET-ASSOCIATED HYDROLASE"/>
    <property type="match status" value="1"/>
</dbReference>